<evidence type="ECO:0000313" key="1">
    <source>
        <dbReference type="EMBL" id="PCE65783.1"/>
    </source>
</evidence>
<evidence type="ECO:0008006" key="3">
    <source>
        <dbReference type="Google" id="ProtNLM"/>
    </source>
</evidence>
<dbReference type="SUPFAM" id="SSF48452">
    <property type="entry name" value="TPR-like"/>
    <property type="match status" value="1"/>
</dbReference>
<sequence>MNKHIIYVLLVSLVFFSCEDNFDEYNTNPQNAQVGSDEVVPRYQLGPITDALKATGQISNQVAPEYTRQFSYNTSSYRVSELVASQYNGMWNKVYRLNPTINNVLMQTEEAEDAVDKVVRAITQISKVYLFTGLSDIYGDIPYSEAGDIAIQFPKYDTQEFIYNDGFALLDEAIIALTAQISANVSLPTDDRVYGGDVTKWIRFANSLKLRLAMRLSDVDGTTAAAKIQEAMNHSGGLISSNDESATIENFDGEGPEHSIYQMRNEPFRMAKFLVDYLNDTNDPRLPIWADPAVNGGDYVGVDNSLIDFPDNDNFSKLSEANIFQRTLEDIVLMFSETEFLKAEAYLKGIGVGKDDNAANTAYRAGIQASLEYWGVEADAVTAFLAQDFATLSGDDVAKLEQIAEQKWVSLFLTGTELWSEVRRLDYPVYPSRNGVPGYFQGDTNGEMPTRLDYPEDEASLNAENYDAANAKYPQVIASKVWWDVN</sequence>
<proteinExistence type="predicted"/>
<dbReference type="RefSeq" id="WP_097441313.1">
    <property type="nucleotide sequence ID" value="NZ_NBWU01000001.1"/>
</dbReference>
<dbReference type="AlphaFoldDB" id="A0A2A4GBF8"/>
<reference evidence="1 2" key="1">
    <citation type="submission" date="2017-04" db="EMBL/GenBank/DDBJ databases">
        <title>A new member of the family Flavobacteriaceae isolated from ascidians.</title>
        <authorList>
            <person name="Chen L."/>
        </authorList>
    </citation>
    <scope>NUCLEOTIDE SEQUENCE [LARGE SCALE GENOMIC DNA]</scope>
    <source>
        <strain evidence="1 2">HQA918</strain>
    </source>
</reference>
<dbReference type="InterPro" id="IPR011990">
    <property type="entry name" value="TPR-like_helical_dom_sf"/>
</dbReference>
<dbReference type="EMBL" id="NBWU01000001">
    <property type="protein sequence ID" value="PCE65783.1"/>
    <property type="molecule type" value="Genomic_DNA"/>
</dbReference>
<organism evidence="1 2">
    <name type="scientific">Sediminicola luteus</name>
    <dbReference type="NCBI Taxonomy" id="319238"/>
    <lineage>
        <taxon>Bacteria</taxon>
        <taxon>Pseudomonadati</taxon>
        <taxon>Bacteroidota</taxon>
        <taxon>Flavobacteriia</taxon>
        <taxon>Flavobacteriales</taxon>
        <taxon>Flavobacteriaceae</taxon>
        <taxon>Sediminicola</taxon>
    </lineage>
</organism>
<keyword evidence="2" id="KW-1185">Reference proteome</keyword>
<name>A0A2A4GBF8_9FLAO</name>
<accession>A0A2A4GBF8</accession>
<dbReference type="PROSITE" id="PS51257">
    <property type="entry name" value="PROKAR_LIPOPROTEIN"/>
    <property type="match status" value="1"/>
</dbReference>
<protein>
    <recommendedName>
        <fullName evidence="3">SusD/RagB family nutrient-binding outer membrane lipoprotein</fullName>
    </recommendedName>
</protein>
<gene>
    <name evidence="1" type="ORF">B7P33_00305</name>
</gene>
<dbReference type="Pfam" id="PF12771">
    <property type="entry name" value="SusD-like_2"/>
    <property type="match status" value="1"/>
</dbReference>
<evidence type="ECO:0000313" key="2">
    <source>
        <dbReference type="Proteomes" id="UP000219559"/>
    </source>
</evidence>
<dbReference type="Gene3D" id="1.25.40.390">
    <property type="match status" value="1"/>
</dbReference>
<dbReference type="OrthoDB" id="725917at2"/>
<dbReference type="InterPro" id="IPR041662">
    <property type="entry name" value="SusD-like_2"/>
</dbReference>
<dbReference type="Proteomes" id="UP000219559">
    <property type="component" value="Unassembled WGS sequence"/>
</dbReference>
<comment type="caution">
    <text evidence="1">The sequence shown here is derived from an EMBL/GenBank/DDBJ whole genome shotgun (WGS) entry which is preliminary data.</text>
</comment>